<evidence type="ECO:0000313" key="2">
    <source>
        <dbReference type="EMBL" id="CAD8160721.1"/>
    </source>
</evidence>
<dbReference type="AlphaFoldDB" id="A0A8S1U5H2"/>
<keyword evidence="1" id="KW-1133">Transmembrane helix</keyword>
<keyword evidence="1" id="KW-0812">Transmembrane</keyword>
<organism evidence="2 3">
    <name type="scientific">Paramecium octaurelia</name>
    <dbReference type="NCBI Taxonomy" id="43137"/>
    <lineage>
        <taxon>Eukaryota</taxon>
        <taxon>Sar</taxon>
        <taxon>Alveolata</taxon>
        <taxon>Ciliophora</taxon>
        <taxon>Intramacronucleata</taxon>
        <taxon>Oligohymenophorea</taxon>
        <taxon>Peniculida</taxon>
        <taxon>Parameciidae</taxon>
        <taxon>Paramecium</taxon>
    </lineage>
</organism>
<feature type="transmembrane region" description="Helical" evidence="1">
    <location>
        <begin position="199"/>
        <end position="225"/>
    </location>
</feature>
<keyword evidence="3" id="KW-1185">Reference proteome</keyword>
<dbReference type="Proteomes" id="UP000683925">
    <property type="component" value="Unassembled WGS sequence"/>
</dbReference>
<name>A0A8S1U5H2_PAROT</name>
<gene>
    <name evidence="2" type="ORF">POCTA_138.1.T0390002</name>
</gene>
<feature type="transmembrane region" description="Helical" evidence="1">
    <location>
        <begin position="287"/>
        <end position="308"/>
    </location>
</feature>
<protein>
    <submittedName>
        <fullName evidence="2">Uncharacterized protein</fullName>
    </submittedName>
</protein>
<sequence>MHHKKEQVEVLYEVLSLSNEVDEVFLPILINTLKKERTQDCLEFLSQDQNKFLFEIEREKVENQSLPNKEQTLNGEKNIMRIINVLKKVRDHDFNTQNYSIDDYEEFQKDLFTKISLDKKIIEFLKFLVHLTALDETYIQCGSNSLHLLVQMKVDLREQNFENIRIRNTSLVGGIFARCIFNGSEFDNVDISGNINMQLLQFVTLLMVLHQHLVVGISLSVYGMLRQDNKKPNQMVILELLIQFVTLLMVLHQHLVVTITLSVYGMLRQDNKNPNQMVIHQQFIQSISLLMEIHQPLVVMITLFVFGMQKHQKKYSNQIVAIKICLPSLTYLFTIAPYCQMVFIIHYYLVNPDRTILRICQNPLFEASGTLILQGQLINHQGKDLKPLFKSKGSCFLEDLKQKK</sequence>
<feature type="transmembrane region" description="Helical" evidence="1">
    <location>
        <begin position="237"/>
        <end position="267"/>
    </location>
</feature>
<evidence type="ECO:0000256" key="1">
    <source>
        <dbReference type="SAM" id="Phobius"/>
    </source>
</evidence>
<dbReference type="EMBL" id="CAJJDP010000039">
    <property type="protein sequence ID" value="CAD8160721.1"/>
    <property type="molecule type" value="Genomic_DNA"/>
</dbReference>
<accession>A0A8S1U5H2</accession>
<keyword evidence="1" id="KW-0472">Membrane</keyword>
<dbReference type="PANTHER" id="PTHR45333">
    <property type="entry name" value="MEMBRANE PROTEIN-RELATED"/>
    <property type="match status" value="1"/>
</dbReference>
<dbReference type="PANTHER" id="PTHR45333:SF1">
    <property type="entry name" value="CHROMOSOME UNDETERMINED SCAFFOLD_625, WHOLE GENOME SHOTGUN SEQUENCE"/>
    <property type="match status" value="1"/>
</dbReference>
<comment type="caution">
    <text evidence="2">The sequence shown here is derived from an EMBL/GenBank/DDBJ whole genome shotgun (WGS) entry which is preliminary data.</text>
</comment>
<dbReference type="OrthoDB" id="16717at2759"/>
<evidence type="ECO:0000313" key="3">
    <source>
        <dbReference type="Proteomes" id="UP000683925"/>
    </source>
</evidence>
<proteinExistence type="predicted"/>
<feature type="transmembrane region" description="Helical" evidence="1">
    <location>
        <begin position="329"/>
        <end position="349"/>
    </location>
</feature>
<reference evidence="2" key="1">
    <citation type="submission" date="2021-01" db="EMBL/GenBank/DDBJ databases">
        <authorList>
            <consortium name="Genoscope - CEA"/>
            <person name="William W."/>
        </authorList>
    </citation>
    <scope>NUCLEOTIDE SEQUENCE</scope>
</reference>